<feature type="chain" id="PRO_5039061119" evidence="4">
    <location>
        <begin position="27"/>
        <end position="510"/>
    </location>
</feature>
<evidence type="ECO:0000256" key="4">
    <source>
        <dbReference type="SAM" id="SignalP"/>
    </source>
</evidence>
<comment type="caution">
    <text evidence="6">The sequence shown here is derived from an EMBL/GenBank/DDBJ whole genome shotgun (WGS) entry which is preliminary data.</text>
</comment>
<dbReference type="PANTHER" id="PTHR30290">
    <property type="entry name" value="PERIPLASMIC BINDING COMPONENT OF ABC TRANSPORTER"/>
    <property type="match status" value="1"/>
</dbReference>
<dbReference type="InterPro" id="IPR000914">
    <property type="entry name" value="SBP_5_dom"/>
</dbReference>
<dbReference type="InterPro" id="IPR039424">
    <property type="entry name" value="SBP_5"/>
</dbReference>
<sequence>MKASRLSALILALSLLASCGAPPPEATPTPSPTAESAVETSTVFTLPRTTESLHPILSADKVNVALVGLLWEGLFELDQTFNPQLQLCQSYAVSEDGLTWTFYLRGGVTFSDGSSLTAADVVASLQLAQSAQSRFAGRLDDIGTIAEQEGAVVLTLRTPNAALPALLDIPIVKAGDAEVPPGTGPYRLTETPEGTVLTARPDWWQGLSLPAENIPLVTIQAADDLISAFDTEDISLVTADLTGTSTLGFAGDHAVWDYPTTTMVYIGYNCRRGPCSSADIRRALDRAWDRTTVAVALYSRHAQAATLPLHPDCADYDQTLAQRRDYSPQVFSQLLEEAGCTQGEDGLWYQGRSPLSLTFVVNTDNTFRLSVAEYLAGELTKSGVQVELQKLSWTEYQQALSAGSFDLYLGAASLSADFDPAPLLTAGGALNFGGYGNTNTLNLLSAWQAASGSARKTAAQTLWTDLESQVPFSTLCFKSQSVLTHWGAVSGLTPTQQNPFYGIENWRLGS</sequence>
<dbReference type="Gene3D" id="3.10.105.10">
    <property type="entry name" value="Dipeptide-binding Protein, Domain 3"/>
    <property type="match status" value="1"/>
</dbReference>
<organism evidence="6 7">
    <name type="scientific">Candidatus Intestinimonas merdavium</name>
    <dbReference type="NCBI Taxonomy" id="2838622"/>
    <lineage>
        <taxon>Bacteria</taxon>
        <taxon>Bacillati</taxon>
        <taxon>Bacillota</taxon>
        <taxon>Clostridia</taxon>
        <taxon>Eubacteriales</taxon>
        <taxon>Intestinimonas</taxon>
    </lineage>
</organism>
<dbReference type="Proteomes" id="UP000886824">
    <property type="component" value="Unassembled WGS sequence"/>
</dbReference>
<dbReference type="GO" id="GO:0042597">
    <property type="term" value="C:periplasmic space"/>
    <property type="evidence" value="ECO:0007669"/>
    <property type="project" value="UniProtKB-ARBA"/>
</dbReference>
<accession>A0A9D1Z6E2</accession>
<dbReference type="AlphaFoldDB" id="A0A9D1Z6E2"/>
<feature type="signal peptide" evidence="4">
    <location>
        <begin position="1"/>
        <end position="26"/>
    </location>
</feature>
<dbReference type="EMBL" id="DXCX01000029">
    <property type="protein sequence ID" value="HIY72876.1"/>
    <property type="molecule type" value="Genomic_DNA"/>
</dbReference>
<dbReference type="PANTHER" id="PTHR30290:SF9">
    <property type="entry name" value="OLIGOPEPTIDE-BINDING PROTEIN APPA"/>
    <property type="match status" value="1"/>
</dbReference>
<dbReference type="PROSITE" id="PS51257">
    <property type="entry name" value="PROKAR_LIPOPROTEIN"/>
    <property type="match status" value="1"/>
</dbReference>
<evidence type="ECO:0000259" key="5">
    <source>
        <dbReference type="Pfam" id="PF00496"/>
    </source>
</evidence>
<evidence type="ECO:0000256" key="2">
    <source>
        <dbReference type="ARBA" id="ARBA00022448"/>
    </source>
</evidence>
<reference evidence="6" key="2">
    <citation type="submission" date="2021-04" db="EMBL/GenBank/DDBJ databases">
        <authorList>
            <person name="Gilroy R."/>
        </authorList>
    </citation>
    <scope>NUCLEOTIDE SEQUENCE</scope>
    <source>
        <strain evidence="6">CHK33-7979</strain>
    </source>
</reference>
<dbReference type="GO" id="GO:0015833">
    <property type="term" value="P:peptide transport"/>
    <property type="evidence" value="ECO:0007669"/>
    <property type="project" value="TreeGrafter"/>
</dbReference>
<reference evidence="6" key="1">
    <citation type="journal article" date="2021" name="PeerJ">
        <title>Extensive microbial diversity within the chicken gut microbiome revealed by metagenomics and culture.</title>
        <authorList>
            <person name="Gilroy R."/>
            <person name="Ravi A."/>
            <person name="Getino M."/>
            <person name="Pursley I."/>
            <person name="Horton D.L."/>
            <person name="Alikhan N.F."/>
            <person name="Baker D."/>
            <person name="Gharbi K."/>
            <person name="Hall N."/>
            <person name="Watson M."/>
            <person name="Adriaenssens E.M."/>
            <person name="Foster-Nyarko E."/>
            <person name="Jarju S."/>
            <person name="Secka A."/>
            <person name="Antonio M."/>
            <person name="Oren A."/>
            <person name="Chaudhuri R.R."/>
            <person name="La Ragione R."/>
            <person name="Hildebrand F."/>
            <person name="Pallen M.J."/>
        </authorList>
    </citation>
    <scope>NUCLEOTIDE SEQUENCE</scope>
    <source>
        <strain evidence="6">CHK33-7979</strain>
    </source>
</reference>
<name>A0A9D1Z6E2_9FIRM</name>
<proteinExistence type="inferred from homology"/>
<dbReference type="InterPro" id="IPR030678">
    <property type="entry name" value="Peptide/Ni-bd"/>
</dbReference>
<dbReference type="Gene3D" id="3.40.190.10">
    <property type="entry name" value="Periplasmic binding protein-like II"/>
    <property type="match status" value="1"/>
</dbReference>
<evidence type="ECO:0000256" key="1">
    <source>
        <dbReference type="ARBA" id="ARBA00005695"/>
    </source>
</evidence>
<evidence type="ECO:0000313" key="6">
    <source>
        <dbReference type="EMBL" id="HIY72876.1"/>
    </source>
</evidence>
<evidence type="ECO:0000256" key="3">
    <source>
        <dbReference type="ARBA" id="ARBA00022729"/>
    </source>
</evidence>
<gene>
    <name evidence="6" type="ORF">H9826_02710</name>
</gene>
<dbReference type="GO" id="GO:0043190">
    <property type="term" value="C:ATP-binding cassette (ABC) transporter complex"/>
    <property type="evidence" value="ECO:0007669"/>
    <property type="project" value="InterPro"/>
</dbReference>
<dbReference type="PIRSF" id="PIRSF002741">
    <property type="entry name" value="MppA"/>
    <property type="match status" value="1"/>
</dbReference>
<keyword evidence="2" id="KW-0813">Transport</keyword>
<dbReference type="GO" id="GO:1904680">
    <property type="term" value="F:peptide transmembrane transporter activity"/>
    <property type="evidence" value="ECO:0007669"/>
    <property type="project" value="TreeGrafter"/>
</dbReference>
<keyword evidence="3 4" id="KW-0732">Signal</keyword>
<comment type="similarity">
    <text evidence="1">Belongs to the bacterial solute-binding protein 5 family.</text>
</comment>
<dbReference type="Pfam" id="PF00496">
    <property type="entry name" value="SBP_bac_5"/>
    <property type="match status" value="1"/>
</dbReference>
<feature type="domain" description="Solute-binding protein family 5" evidence="5">
    <location>
        <begin position="83"/>
        <end position="422"/>
    </location>
</feature>
<dbReference type="SUPFAM" id="SSF53850">
    <property type="entry name" value="Periplasmic binding protein-like II"/>
    <property type="match status" value="1"/>
</dbReference>
<protein>
    <submittedName>
        <fullName evidence="6">Peptide ABC transporter substrate-binding protein</fullName>
    </submittedName>
</protein>
<evidence type="ECO:0000313" key="7">
    <source>
        <dbReference type="Proteomes" id="UP000886824"/>
    </source>
</evidence>